<comment type="caution">
    <text evidence="1">The sequence shown here is derived from an EMBL/GenBank/DDBJ whole genome shotgun (WGS) entry which is preliminary data.</text>
</comment>
<gene>
    <name evidence="1" type="ORF">A2290_01430</name>
</gene>
<proteinExistence type="predicted"/>
<dbReference type="AlphaFoldDB" id="A0A1F4RYC3"/>
<protein>
    <submittedName>
        <fullName evidence="1">Uncharacterized protein</fullName>
    </submittedName>
</protein>
<dbReference type="EMBL" id="MEUA01000060">
    <property type="protein sequence ID" value="OGC13172.1"/>
    <property type="molecule type" value="Genomic_DNA"/>
</dbReference>
<reference evidence="1 2" key="1">
    <citation type="journal article" date="2016" name="Nat. Commun.">
        <title>Thousands of microbial genomes shed light on interconnected biogeochemical processes in an aquifer system.</title>
        <authorList>
            <person name="Anantharaman K."/>
            <person name="Brown C.T."/>
            <person name="Hug L.A."/>
            <person name="Sharon I."/>
            <person name="Castelle C.J."/>
            <person name="Probst A.J."/>
            <person name="Thomas B.C."/>
            <person name="Singh A."/>
            <person name="Wilkins M.J."/>
            <person name="Karaoz U."/>
            <person name="Brodie E.L."/>
            <person name="Williams K.H."/>
            <person name="Hubbard S.S."/>
            <person name="Banfield J.F."/>
        </authorList>
    </citation>
    <scope>NUCLEOTIDE SEQUENCE [LARGE SCALE GENOMIC DNA]</scope>
</reference>
<name>A0A1F4RYC3_UNCSA</name>
<sequence>MGFTGKVNIGAIVGARGLRGYGLIEKRLSVAAGGFGGGARETAELSKRFAKIQVEISTQQRQYALMGTPRSKCKIAACKDLSSSLRAMSPFENLVEKKDIFEVQGKLRLLELALGMEEKEDHIRGAVERGGKKSSDVSRSGLDDILQALDPENIPDLNPKLTERIAQVEVKLIREHTRFVRDSLDIEYGQAIRIAILLLKTLKGEGQNEPLTNDLIEGRLALLEDAFEIRKEALR</sequence>
<evidence type="ECO:0000313" key="1">
    <source>
        <dbReference type="EMBL" id="OGC13172.1"/>
    </source>
</evidence>
<dbReference type="Proteomes" id="UP000177905">
    <property type="component" value="Unassembled WGS sequence"/>
</dbReference>
<organism evidence="1 2">
    <name type="scientific">candidate division WOR-1 bacterium RIFOXYB2_FULL_36_35</name>
    <dbReference type="NCBI Taxonomy" id="1802578"/>
    <lineage>
        <taxon>Bacteria</taxon>
        <taxon>Bacillati</taxon>
        <taxon>Saganbacteria</taxon>
    </lineage>
</organism>
<evidence type="ECO:0000313" key="2">
    <source>
        <dbReference type="Proteomes" id="UP000177905"/>
    </source>
</evidence>
<accession>A0A1F4RYC3</accession>